<dbReference type="SUPFAM" id="SSF53850">
    <property type="entry name" value="Periplasmic binding protein-like II"/>
    <property type="match status" value="1"/>
</dbReference>
<sequence>MNTPERHPPGLADLRQLRQFIVVAEELNFRRAAIRLCMTQPPLSTAIRRLEETVGTPLFQRTRSSVSLTPAGVVFLREARYLLRQAEMSVAAARAATEGAREILRIKSIDSAMLNLLPEWLERFCAVEAGIRVSLTTGSSQDVISAVEGGSIDVGVCVPGGASHPQLRTFPFGRERFCLAVHRAHRFAGLGRVSLPDLAGEQLVTHYPHAASPGYHAAVSVALQQTGAHVHVHQSETHLLATLGLVRLGVGVALIPDSTRRIAMDGVVYVEVVSGQGEAVTYPVVLAVHHGGASAAAMRFCEFVRRDGDPGTRRQGSG</sequence>
<dbReference type="Pfam" id="PF00126">
    <property type="entry name" value="HTH_1"/>
    <property type="match status" value="1"/>
</dbReference>
<evidence type="ECO:0000313" key="7">
    <source>
        <dbReference type="Proteomes" id="UP001501706"/>
    </source>
</evidence>
<protein>
    <submittedName>
        <fullName evidence="6">LysR family transcriptional regulator</fullName>
    </submittedName>
</protein>
<dbReference type="CDD" id="cd08414">
    <property type="entry name" value="PBP2_LTTR_aromatics_like"/>
    <property type="match status" value="1"/>
</dbReference>
<dbReference type="EMBL" id="BAAAEN010000014">
    <property type="protein sequence ID" value="GAA0514391.1"/>
    <property type="molecule type" value="Genomic_DNA"/>
</dbReference>
<keyword evidence="7" id="KW-1185">Reference proteome</keyword>
<dbReference type="Gene3D" id="3.40.190.10">
    <property type="entry name" value="Periplasmic binding protein-like II"/>
    <property type="match status" value="2"/>
</dbReference>
<dbReference type="Pfam" id="PF03466">
    <property type="entry name" value="LysR_substrate"/>
    <property type="match status" value="1"/>
</dbReference>
<gene>
    <name evidence="6" type="ORF">GCM10009097_34770</name>
</gene>
<evidence type="ECO:0000313" key="6">
    <source>
        <dbReference type="EMBL" id="GAA0514391.1"/>
    </source>
</evidence>
<dbReference type="InterPro" id="IPR036388">
    <property type="entry name" value="WH-like_DNA-bd_sf"/>
</dbReference>
<dbReference type="PANTHER" id="PTHR30346:SF17">
    <property type="entry name" value="LYSR FAMILY TRANSCRIPTIONAL REGULATOR"/>
    <property type="match status" value="1"/>
</dbReference>
<evidence type="ECO:0000256" key="2">
    <source>
        <dbReference type="ARBA" id="ARBA00023015"/>
    </source>
</evidence>
<evidence type="ECO:0000256" key="1">
    <source>
        <dbReference type="ARBA" id="ARBA00009437"/>
    </source>
</evidence>
<proteinExistence type="inferred from homology"/>
<dbReference type="PROSITE" id="PS50931">
    <property type="entry name" value="HTH_LYSR"/>
    <property type="match status" value="1"/>
</dbReference>
<organism evidence="6 7">
    <name type="scientific">Pigmentiphaga daeguensis</name>
    <dbReference type="NCBI Taxonomy" id="414049"/>
    <lineage>
        <taxon>Bacteria</taxon>
        <taxon>Pseudomonadati</taxon>
        <taxon>Pseudomonadota</taxon>
        <taxon>Betaproteobacteria</taxon>
        <taxon>Burkholderiales</taxon>
        <taxon>Alcaligenaceae</taxon>
        <taxon>Pigmentiphaga</taxon>
    </lineage>
</organism>
<dbReference type="InterPro" id="IPR036390">
    <property type="entry name" value="WH_DNA-bd_sf"/>
</dbReference>
<accession>A0ABN1C956</accession>
<dbReference type="SUPFAM" id="SSF46785">
    <property type="entry name" value="Winged helix' DNA-binding domain"/>
    <property type="match status" value="1"/>
</dbReference>
<dbReference type="PANTHER" id="PTHR30346">
    <property type="entry name" value="TRANSCRIPTIONAL DUAL REGULATOR HCAR-RELATED"/>
    <property type="match status" value="1"/>
</dbReference>
<dbReference type="RefSeq" id="WP_087838778.1">
    <property type="nucleotide sequence ID" value="NZ_BAAAEN010000014.1"/>
</dbReference>
<dbReference type="PRINTS" id="PR00039">
    <property type="entry name" value="HTHLYSR"/>
</dbReference>
<keyword evidence="4" id="KW-0804">Transcription</keyword>
<reference evidence="6 7" key="1">
    <citation type="journal article" date="2019" name="Int. J. Syst. Evol. Microbiol.">
        <title>The Global Catalogue of Microorganisms (GCM) 10K type strain sequencing project: providing services to taxonomists for standard genome sequencing and annotation.</title>
        <authorList>
            <consortium name="The Broad Institute Genomics Platform"/>
            <consortium name="The Broad Institute Genome Sequencing Center for Infectious Disease"/>
            <person name="Wu L."/>
            <person name="Ma J."/>
        </authorList>
    </citation>
    <scope>NUCLEOTIDE SEQUENCE [LARGE SCALE GENOMIC DNA]</scope>
    <source>
        <strain evidence="6 7">JCM 14330</strain>
    </source>
</reference>
<dbReference type="Proteomes" id="UP001501706">
    <property type="component" value="Unassembled WGS sequence"/>
</dbReference>
<comment type="similarity">
    <text evidence="1">Belongs to the LysR transcriptional regulatory family.</text>
</comment>
<dbReference type="Gene3D" id="1.10.10.10">
    <property type="entry name" value="Winged helix-like DNA-binding domain superfamily/Winged helix DNA-binding domain"/>
    <property type="match status" value="1"/>
</dbReference>
<dbReference type="InterPro" id="IPR000847">
    <property type="entry name" value="LysR_HTH_N"/>
</dbReference>
<comment type="caution">
    <text evidence="6">The sequence shown here is derived from an EMBL/GenBank/DDBJ whole genome shotgun (WGS) entry which is preliminary data.</text>
</comment>
<keyword evidence="3" id="KW-0238">DNA-binding</keyword>
<feature type="domain" description="HTH lysR-type" evidence="5">
    <location>
        <begin position="13"/>
        <end position="69"/>
    </location>
</feature>
<evidence type="ECO:0000259" key="5">
    <source>
        <dbReference type="PROSITE" id="PS50931"/>
    </source>
</evidence>
<name>A0ABN1C956_9BURK</name>
<keyword evidence="2" id="KW-0805">Transcription regulation</keyword>
<dbReference type="InterPro" id="IPR005119">
    <property type="entry name" value="LysR_subst-bd"/>
</dbReference>
<evidence type="ECO:0000256" key="3">
    <source>
        <dbReference type="ARBA" id="ARBA00023125"/>
    </source>
</evidence>
<evidence type="ECO:0000256" key="4">
    <source>
        <dbReference type="ARBA" id="ARBA00023163"/>
    </source>
</evidence>